<evidence type="ECO:0000256" key="4">
    <source>
        <dbReference type="ARBA" id="ARBA00022771"/>
    </source>
</evidence>
<dbReference type="SUPFAM" id="SSF57850">
    <property type="entry name" value="RING/U-box"/>
    <property type="match status" value="1"/>
</dbReference>
<feature type="region of interest" description="Disordered" evidence="8">
    <location>
        <begin position="1"/>
        <end position="59"/>
    </location>
</feature>
<keyword evidence="6 9" id="KW-1133">Transmembrane helix</keyword>
<keyword evidence="7 9" id="KW-0472">Membrane</keyword>
<sequence>MTDREGDQSNASGSRPRTSPSTSTAGDNVARLENDLIPSPPASSRGIPQTNGAPASYTNVDGSARVYRFPNDLPPRFAPSSAHADPNERVVTVRDLRSKTCWICSDDDEDSLPTSNPSASGAASEVASSATSTTRPKRFVHPCNCTLVAHESCLLRWIEQSKRNHPLEDQVTCPQCKAPYVLVNNKTTLLRVFDFFDKLLMRVEPIGAVAILGGSVLVACTAYGSVAMRMFLGKDAARRALASPWPWHYWIDIPLIPFALIASRLNIFENAMTWVPTLVALPLTNMSMVTASAAHGRLLERYFESSITNARAYPPGPALTALLAPWVRIFYLALKRKVYRAVLHPFYGSRRSANSTTRTTGAGRNRRRVIIVGEPHSYLVDGDAALGAEPMPDGVGGPVATQRGGNGDGGADDGATQTVYVTHHSFARLCLGALSLPFIANLMGRLLGHFARFSPLLARFLGMNHLHFSTSSSTSILRSFYTTKSSPASSSKTTASSLAPSPIGSLFRGQLPLLDPPESPGTGEVDRKVAQQLTALGYGSRYDDLDPVWFRNAVGAGLYIVLKDAGSLLYRYLRLSQRNRTTVKDLPFQAGLVSGLDLRD</sequence>
<dbReference type="Pfam" id="PF12906">
    <property type="entry name" value="RINGv"/>
    <property type="match status" value="1"/>
</dbReference>
<dbReference type="Proteomes" id="UP000306050">
    <property type="component" value="Chromosome SGRAM_5"/>
</dbReference>
<evidence type="ECO:0000313" key="11">
    <source>
        <dbReference type="EMBL" id="TKY86076.1"/>
    </source>
</evidence>
<reference evidence="11 12" key="1">
    <citation type="submission" date="2019-05" db="EMBL/GenBank/DDBJ databases">
        <title>Sporisorium graminicola CBS 10092 draft sequencing and annotation.</title>
        <authorList>
            <person name="Solano-Gonzalez S."/>
            <person name="Caddick M.X."/>
            <person name="Darby A."/>
        </authorList>
    </citation>
    <scope>NUCLEOTIDE SEQUENCE [LARGE SCALE GENOMIC DNA]</scope>
    <source>
        <strain evidence="11 12">CBS 10092</strain>
    </source>
</reference>
<keyword evidence="2 9" id="KW-0812">Transmembrane</keyword>
<feature type="transmembrane region" description="Helical" evidence="9">
    <location>
        <begin position="316"/>
        <end position="334"/>
    </location>
</feature>
<feature type="region of interest" description="Disordered" evidence="8">
    <location>
        <begin position="108"/>
        <end position="133"/>
    </location>
</feature>
<dbReference type="GO" id="GO:0008270">
    <property type="term" value="F:zinc ion binding"/>
    <property type="evidence" value="ECO:0007669"/>
    <property type="project" value="UniProtKB-KW"/>
</dbReference>
<dbReference type="AlphaFoldDB" id="A0A4U7KQ24"/>
<protein>
    <recommendedName>
        <fullName evidence="10">RING-CH-type domain-containing protein</fullName>
    </recommendedName>
</protein>
<dbReference type="EMBL" id="SRRM01000018">
    <property type="protein sequence ID" value="TKY86076.1"/>
    <property type="molecule type" value="Genomic_DNA"/>
</dbReference>
<evidence type="ECO:0000256" key="9">
    <source>
        <dbReference type="SAM" id="Phobius"/>
    </source>
</evidence>
<feature type="compositionally biased region" description="Low complexity" evidence="8">
    <location>
        <begin position="11"/>
        <end position="26"/>
    </location>
</feature>
<dbReference type="Gene3D" id="3.30.40.10">
    <property type="entry name" value="Zinc/RING finger domain, C3HC4 (zinc finger)"/>
    <property type="match status" value="1"/>
</dbReference>
<feature type="compositionally biased region" description="Low complexity" evidence="8">
    <location>
        <begin position="118"/>
        <end position="133"/>
    </location>
</feature>
<dbReference type="GeneID" id="40727796"/>
<organism evidence="11 12">
    <name type="scientific">Sporisorium graminicola</name>
    <dbReference type="NCBI Taxonomy" id="280036"/>
    <lineage>
        <taxon>Eukaryota</taxon>
        <taxon>Fungi</taxon>
        <taxon>Dikarya</taxon>
        <taxon>Basidiomycota</taxon>
        <taxon>Ustilaginomycotina</taxon>
        <taxon>Ustilaginomycetes</taxon>
        <taxon>Ustilaginales</taxon>
        <taxon>Ustilaginaceae</taxon>
        <taxon>Sporisorium</taxon>
    </lineage>
</organism>
<gene>
    <name evidence="11" type="ORF">EX895_004901</name>
</gene>
<dbReference type="InterPro" id="IPR011016">
    <property type="entry name" value="Znf_RING-CH"/>
</dbReference>
<comment type="subcellular location">
    <subcellularLocation>
        <location evidence="1">Membrane</location>
        <topology evidence="1">Multi-pass membrane protein</topology>
    </subcellularLocation>
</comment>
<dbReference type="SMART" id="SM00744">
    <property type="entry name" value="RINGv"/>
    <property type="match status" value="1"/>
</dbReference>
<evidence type="ECO:0000256" key="3">
    <source>
        <dbReference type="ARBA" id="ARBA00022723"/>
    </source>
</evidence>
<dbReference type="InterPro" id="IPR013083">
    <property type="entry name" value="Znf_RING/FYVE/PHD"/>
</dbReference>
<evidence type="ECO:0000256" key="5">
    <source>
        <dbReference type="ARBA" id="ARBA00022833"/>
    </source>
</evidence>
<keyword evidence="3" id="KW-0479">Metal-binding</keyword>
<feature type="transmembrane region" description="Helical" evidence="9">
    <location>
        <begin position="247"/>
        <end position="267"/>
    </location>
</feature>
<evidence type="ECO:0000259" key="10">
    <source>
        <dbReference type="PROSITE" id="PS51292"/>
    </source>
</evidence>
<feature type="transmembrane region" description="Helical" evidence="9">
    <location>
        <begin position="274"/>
        <end position="296"/>
    </location>
</feature>
<evidence type="ECO:0000256" key="2">
    <source>
        <dbReference type="ARBA" id="ARBA00022692"/>
    </source>
</evidence>
<proteinExistence type="predicted"/>
<feature type="compositionally biased region" description="Polar residues" evidence="8">
    <location>
        <begin position="46"/>
        <end position="59"/>
    </location>
</feature>
<keyword evidence="12" id="KW-1185">Reference proteome</keyword>
<evidence type="ECO:0000256" key="8">
    <source>
        <dbReference type="SAM" id="MobiDB-lite"/>
    </source>
</evidence>
<accession>A0A4U7KQ24</accession>
<evidence type="ECO:0000313" key="12">
    <source>
        <dbReference type="Proteomes" id="UP000306050"/>
    </source>
</evidence>
<evidence type="ECO:0000256" key="1">
    <source>
        <dbReference type="ARBA" id="ARBA00004141"/>
    </source>
</evidence>
<evidence type="ECO:0000256" key="7">
    <source>
        <dbReference type="ARBA" id="ARBA00023136"/>
    </source>
</evidence>
<dbReference type="OrthoDB" id="5817083at2759"/>
<evidence type="ECO:0000256" key="6">
    <source>
        <dbReference type="ARBA" id="ARBA00022989"/>
    </source>
</evidence>
<feature type="transmembrane region" description="Helical" evidence="9">
    <location>
        <begin position="206"/>
        <end position="227"/>
    </location>
</feature>
<keyword evidence="4" id="KW-0863">Zinc-finger</keyword>
<feature type="domain" description="RING-CH-type" evidence="10">
    <location>
        <begin position="93"/>
        <end position="183"/>
    </location>
</feature>
<comment type="caution">
    <text evidence="11">The sequence shown here is derived from an EMBL/GenBank/DDBJ whole genome shotgun (WGS) entry which is preliminary data.</text>
</comment>
<dbReference type="GO" id="GO:0016020">
    <property type="term" value="C:membrane"/>
    <property type="evidence" value="ECO:0007669"/>
    <property type="project" value="UniProtKB-SubCell"/>
</dbReference>
<dbReference type="PROSITE" id="PS51292">
    <property type="entry name" value="ZF_RING_CH"/>
    <property type="match status" value="1"/>
</dbReference>
<dbReference type="PANTHER" id="PTHR46283">
    <property type="entry name" value="E3 UBIQUITIN-PROTEIN LIGASE MARCH5"/>
    <property type="match status" value="1"/>
</dbReference>
<keyword evidence="5" id="KW-0862">Zinc</keyword>
<dbReference type="KEGG" id="sgra:EX895_004901"/>
<name>A0A4U7KQ24_9BASI</name>
<dbReference type="RefSeq" id="XP_029738061.1">
    <property type="nucleotide sequence ID" value="XM_029885495.1"/>
</dbReference>